<feature type="transmembrane region" description="Helical" evidence="1">
    <location>
        <begin position="58"/>
        <end position="81"/>
    </location>
</feature>
<accession>A0A975BJ75</accession>
<feature type="transmembrane region" description="Helical" evidence="1">
    <location>
        <begin position="12"/>
        <end position="33"/>
    </location>
</feature>
<dbReference type="Proteomes" id="UP000663722">
    <property type="component" value="Chromosome"/>
</dbReference>
<keyword evidence="1" id="KW-1133">Transmembrane helix</keyword>
<gene>
    <name evidence="2" type="ORF">dnm_023680</name>
</gene>
<dbReference type="AlphaFoldDB" id="A0A975BJ75"/>
<proteinExistence type="predicted"/>
<keyword evidence="3" id="KW-1185">Reference proteome</keyword>
<name>A0A975BJ75_9BACT</name>
<dbReference type="EMBL" id="CP061800">
    <property type="protein sequence ID" value="QTA86345.1"/>
    <property type="molecule type" value="Genomic_DNA"/>
</dbReference>
<evidence type="ECO:0000256" key="1">
    <source>
        <dbReference type="SAM" id="Phobius"/>
    </source>
</evidence>
<reference evidence="2" key="1">
    <citation type="journal article" date="2021" name="Microb. Physiol.">
        <title>Proteogenomic Insights into the Physiology of Marine, Sulfate-Reducing, Filamentous Desulfonema limicola and Desulfonema magnum.</title>
        <authorList>
            <person name="Schnaars V."/>
            <person name="Wohlbrand L."/>
            <person name="Scheve S."/>
            <person name="Hinrichs C."/>
            <person name="Reinhardt R."/>
            <person name="Rabus R."/>
        </authorList>
    </citation>
    <scope>NUCLEOTIDE SEQUENCE</scope>
    <source>
        <strain evidence="2">4be13</strain>
    </source>
</reference>
<organism evidence="2 3">
    <name type="scientific">Desulfonema magnum</name>
    <dbReference type="NCBI Taxonomy" id="45655"/>
    <lineage>
        <taxon>Bacteria</taxon>
        <taxon>Pseudomonadati</taxon>
        <taxon>Thermodesulfobacteriota</taxon>
        <taxon>Desulfobacteria</taxon>
        <taxon>Desulfobacterales</taxon>
        <taxon>Desulfococcaceae</taxon>
        <taxon>Desulfonema</taxon>
    </lineage>
</organism>
<keyword evidence="1" id="KW-0472">Membrane</keyword>
<evidence type="ECO:0000313" key="3">
    <source>
        <dbReference type="Proteomes" id="UP000663722"/>
    </source>
</evidence>
<protein>
    <submittedName>
        <fullName evidence="2">Uncharacterized protein</fullName>
    </submittedName>
</protein>
<evidence type="ECO:0000313" key="2">
    <source>
        <dbReference type="EMBL" id="QTA86345.1"/>
    </source>
</evidence>
<dbReference type="KEGG" id="dmm:dnm_023680"/>
<keyword evidence="1" id="KW-0812">Transmembrane</keyword>
<sequence length="91" mass="10479">MPKSGGIFHLLIVWKILKSALLPAPSLATGILYKKRIHKKRITIPFLYKIPVAREKEISGFVFFSISYEWIGLFLGIIIISDSKNQYETRK</sequence>